<evidence type="ECO:0008006" key="5">
    <source>
        <dbReference type="Google" id="ProtNLM"/>
    </source>
</evidence>
<dbReference type="AlphaFoldDB" id="A0AA41KKF9"/>
<keyword evidence="4" id="KW-1185">Reference proteome</keyword>
<dbReference type="Pfam" id="PF23960">
    <property type="entry name" value="DUF7289"/>
    <property type="match status" value="1"/>
</dbReference>
<evidence type="ECO:0000256" key="2">
    <source>
        <dbReference type="SAM" id="Phobius"/>
    </source>
</evidence>
<proteinExistence type="predicted"/>
<feature type="transmembrane region" description="Helical" evidence="2">
    <location>
        <begin position="12"/>
        <end position="35"/>
    </location>
</feature>
<dbReference type="RefSeq" id="WP_162413029.1">
    <property type="nucleotide sequence ID" value="NZ_JAHQXE010000002.1"/>
</dbReference>
<organism evidence="3 4">
    <name type="scientific">Haloarcula salina</name>
    <dbReference type="NCBI Taxonomy" id="1429914"/>
    <lineage>
        <taxon>Archaea</taxon>
        <taxon>Methanobacteriati</taxon>
        <taxon>Methanobacteriota</taxon>
        <taxon>Stenosarchaea group</taxon>
        <taxon>Halobacteria</taxon>
        <taxon>Halobacteriales</taxon>
        <taxon>Haloarculaceae</taxon>
        <taxon>Haloarcula</taxon>
    </lineage>
</organism>
<evidence type="ECO:0000313" key="4">
    <source>
        <dbReference type="Proteomes" id="UP001166304"/>
    </source>
</evidence>
<accession>A0AA41KKF9</accession>
<feature type="region of interest" description="Disordered" evidence="1">
    <location>
        <begin position="1231"/>
        <end position="1253"/>
    </location>
</feature>
<reference evidence="3" key="1">
    <citation type="submission" date="2021-06" db="EMBL/GenBank/DDBJ databases">
        <title>New haloarchaea isolates fom saline soil.</title>
        <authorList>
            <person name="Duran-Viseras A."/>
            <person name="Sanchez-Porro C.S."/>
            <person name="Ventosa A."/>
        </authorList>
    </citation>
    <scope>NUCLEOTIDE SEQUENCE</scope>
    <source>
        <strain evidence="3">JCM 18369</strain>
    </source>
</reference>
<name>A0AA41KKF9_9EURY</name>
<keyword evidence="2" id="KW-0812">Transmembrane</keyword>
<dbReference type="Proteomes" id="UP001166304">
    <property type="component" value="Unassembled WGS sequence"/>
</dbReference>
<dbReference type="Gene3D" id="2.60.40.10">
    <property type="entry name" value="Immunoglobulins"/>
    <property type="match status" value="4"/>
</dbReference>
<evidence type="ECO:0000313" key="3">
    <source>
        <dbReference type="EMBL" id="MBV0901839.1"/>
    </source>
</evidence>
<sequence>MSAWGKQGETDRGVSHVLGVVLLASVVVIGAFLIVQVGQQTLGDVNNEANVEIAEEVMLSVDNSFQRSETDESVVVPNRVRSDVGVRANATYNLTLNGSPSCSTGNRSLHTIEYQRDGKRVGYEGGGVWRQTESGATMSAPPAVTYDNGSLSLSFANISGRHIGGESVTVRSNATNKRSHEAALKMAMFTDATYEQARSGAVTSPSQSCVPSHIQNATLTVGNSTYARAWADWARDTYDEKYVTVTPKAVEPGDTVRIRFALGDVSDSRYEVENLSVTPNDAGPGANVSATVTNVGGLRDTQNVTLAHNRSGSSSVNRSVTLGGGDTVDVNATLPVTVNAPHNFSVSTSADAENVTVVYTSPGGSPNLAITDNTMPASARLNQVPSASVTVNNTGAMTATQRVEFLVNGSLNATRSVTVHPNDNRTLDFGPSLPTGENGTYNLTVVTNDSSYIQHSDDGHYFVVGRVGVFEITSVAPPGGLQSGDTATVDATIENTGDIRKASPVEVRIENASTGTVIATQTTTLDLDGTQSGAESGTVSVTSGPITVSSPTHYRYVVETPDRTESGSFVVGASPPPLFEITAADVKNPVRPGNQTTTTFTVRNTGGTEGEQTLRIERNGTTVISETEELDPGESVTLNRTVTAPDEPGKYPLTFSTANRSRRLTMNVQPESLIEGNGSTITIEQSVNASVALKGADLEGFWQSRIIHAPVQMSLYVRDESGTETIGLWRDYENGDVNGPHAEQRLVSSDHENPYTYSASFEPGTEISVFAQSYYCSGHRETDPTIWLAGYETMYCDDWGGERIEVSQTQNSENLVILGDGEALPAFEQAQWYQRDIQDTLGSRVDDTGHLRLADGERAFLYELSTPNADPEDASREGDPDYNDAVVLFTVNAIERDVRTGPKYRIIDVDAPARVDETTDAVVTAEVKNVGGQDGTATVETTFDGSEAGSESIEIEANETEEVTFELDTDSKIPENSYGYNVTVAGSDERWSGNVYVGELDEQFMQVDSVRVPGAIDSDDTAAATVNVTNVGDEAGTDTVVLKAKNDDDGSPSFTTVDSVTMSTILAPGDTRQFTLDLPTDRGNYTVRAETSNSTSPGQSFFVGRSDVAVADTQSINIGAQTYNTSELIERRGGASRMTVEVVNRGTIGDERTVNLTVKNESDGETVFAASKNVTAGSGDLTGVSEYPAWAGYDVGLDPGYYTYEVTVYNETTGEPVDDAASGELFLKELDETGASGDNAPISVDSDSVTLGE</sequence>
<keyword evidence="2" id="KW-1133">Transmembrane helix</keyword>
<keyword evidence="2" id="KW-0472">Membrane</keyword>
<dbReference type="EMBL" id="JAHQXE010000002">
    <property type="protein sequence ID" value="MBV0901839.1"/>
    <property type="molecule type" value="Genomic_DNA"/>
</dbReference>
<dbReference type="InterPro" id="IPR055713">
    <property type="entry name" value="DUF7289"/>
</dbReference>
<protein>
    <recommendedName>
        <fullName evidence="5">CARDB domain-containing protein</fullName>
    </recommendedName>
</protein>
<dbReference type="InterPro" id="IPR013783">
    <property type="entry name" value="Ig-like_fold"/>
</dbReference>
<evidence type="ECO:0000256" key="1">
    <source>
        <dbReference type="SAM" id="MobiDB-lite"/>
    </source>
</evidence>
<comment type="caution">
    <text evidence="3">The sequence shown here is derived from an EMBL/GenBank/DDBJ whole genome shotgun (WGS) entry which is preliminary data.</text>
</comment>
<gene>
    <name evidence="3" type="ORF">KTS37_08560</name>
</gene>